<protein>
    <submittedName>
        <fullName evidence="1">Uncharacterized protein</fullName>
    </submittedName>
</protein>
<sequence>MMGGVENAPKTDEIEAVPDAKGALAWLHERLTPSTDVWEHVVTEVVPEGFSAYVRVFHAWTVEEDPGLRRTWREMAEAAGACYHGELVGGPLRQEIFTPPVGDQWETTEGEADPVTRRGLADVLMGATAPGQGTYFSYELSRTFFDEETLVWKSSLPALEAVRSQTGEEYAGPEHWWPEDRSWVVGCDWDLCSTYIACSEELADQLVRSDLVEALRVAPTARVDDGSDSINTSS</sequence>
<evidence type="ECO:0000313" key="2">
    <source>
        <dbReference type="Proteomes" id="UP000184388"/>
    </source>
</evidence>
<dbReference type="AlphaFoldDB" id="A0A9X8N0H5"/>
<dbReference type="EMBL" id="FRBK01000011">
    <property type="protein sequence ID" value="SHM52688.1"/>
    <property type="molecule type" value="Genomic_DNA"/>
</dbReference>
<comment type="caution">
    <text evidence="1">The sequence shown here is derived from an EMBL/GenBank/DDBJ whole genome shotgun (WGS) entry which is preliminary data.</text>
</comment>
<dbReference type="Proteomes" id="UP000184388">
    <property type="component" value="Unassembled WGS sequence"/>
</dbReference>
<accession>A0A9X8N0H5</accession>
<name>A0A9X8N0H5_9ACTN</name>
<proteinExistence type="predicted"/>
<reference evidence="2" key="1">
    <citation type="submission" date="2016-11" db="EMBL/GenBank/DDBJ databases">
        <authorList>
            <person name="Jaros S."/>
            <person name="Januszkiewicz K."/>
            <person name="Wedrychowicz H."/>
        </authorList>
    </citation>
    <scope>NUCLEOTIDE SEQUENCE [LARGE SCALE GENOMIC DNA]</scope>
    <source>
        <strain evidence="2">CGMCC 4.3555</strain>
    </source>
</reference>
<gene>
    <name evidence="1" type="ORF">SAMN05216268_111309</name>
</gene>
<organism evidence="1 2">
    <name type="scientific">Streptomyces yunnanensis</name>
    <dbReference type="NCBI Taxonomy" id="156453"/>
    <lineage>
        <taxon>Bacteria</taxon>
        <taxon>Bacillati</taxon>
        <taxon>Actinomycetota</taxon>
        <taxon>Actinomycetes</taxon>
        <taxon>Kitasatosporales</taxon>
        <taxon>Streptomycetaceae</taxon>
        <taxon>Streptomyces</taxon>
    </lineage>
</organism>
<evidence type="ECO:0000313" key="1">
    <source>
        <dbReference type="EMBL" id="SHM52688.1"/>
    </source>
</evidence>